<evidence type="ECO:0000256" key="2">
    <source>
        <dbReference type="SAM" id="MobiDB-lite"/>
    </source>
</evidence>
<organism evidence="3 4">
    <name type="scientific">Extremus antarcticus</name>
    <dbReference type="NCBI Taxonomy" id="702011"/>
    <lineage>
        <taxon>Eukaryota</taxon>
        <taxon>Fungi</taxon>
        <taxon>Dikarya</taxon>
        <taxon>Ascomycota</taxon>
        <taxon>Pezizomycotina</taxon>
        <taxon>Dothideomycetes</taxon>
        <taxon>Dothideomycetidae</taxon>
        <taxon>Mycosphaerellales</taxon>
        <taxon>Extremaceae</taxon>
        <taxon>Extremus</taxon>
    </lineage>
</organism>
<evidence type="ECO:0000313" key="4">
    <source>
        <dbReference type="Proteomes" id="UP001271007"/>
    </source>
</evidence>
<dbReference type="GO" id="GO:1904262">
    <property type="term" value="P:negative regulation of TORC1 signaling"/>
    <property type="evidence" value="ECO:0007669"/>
    <property type="project" value="TreeGrafter"/>
</dbReference>
<proteinExistence type="inferred from homology"/>
<dbReference type="GO" id="GO:0010508">
    <property type="term" value="P:positive regulation of autophagy"/>
    <property type="evidence" value="ECO:0007669"/>
    <property type="project" value="TreeGrafter"/>
</dbReference>
<dbReference type="PANTHER" id="PTHR12991">
    <property type="entry name" value="NITROGEN PERMEASE REGULATOR 2/TUMOR SUPPRESSOR CANDIDATE 4"/>
    <property type="match status" value="1"/>
</dbReference>
<dbReference type="GO" id="GO:0005096">
    <property type="term" value="F:GTPase activator activity"/>
    <property type="evidence" value="ECO:0007669"/>
    <property type="project" value="TreeGrafter"/>
</dbReference>
<evidence type="ECO:0000313" key="3">
    <source>
        <dbReference type="EMBL" id="KAK3055176.1"/>
    </source>
</evidence>
<keyword evidence="4" id="KW-1185">Reference proteome</keyword>
<dbReference type="GO" id="GO:0005774">
    <property type="term" value="C:vacuolar membrane"/>
    <property type="evidence" value="ECO:0007669"/>
    <property type="project" value="TreeGrafter"/>
</dbReference>
<dbReference type="GO" id="GO:1990130">
    <property type="term" value="C:GATOR1 complex"/>
    <property type="evidence" value="ECO:0007669"/>
    <property type="project" value="TreeGrafter"/>
</dbReference>
<dbReference type="EMBL" id="JAWDJX010000009">
    <property type="protein sequence ID" value="KAK3055176.1"/>
    <property type="molecule type" value="Genomic_DNA"/>
</dbReference>
<feature type="region of interest" description="Disordered" evidence="2">
    <location>
        <begin position="360"/>
        <end position="379"/>
    </location>
</feature>
<comment type="similarity">
    <text evidence="1">Belongs to the NPR2 family.</text>
</comment>
<sequence>MLEAVFYARFHPERGPSVIHQYPEASILSATPKDSKLLDFSDISSWVIPAYELCNRSLAVCTNGHRILGFPVSLENESYERTRFTYNVCFVLSEDADPRQWDSVVSKTAAFFTDIEQADGLLQAEEQLDGLKWAGEESYPAEDVGFVYTLLETIFCELNAYGEACVQVADSQVLNLRLAVPVPATSHVRAWDVPLLIRGLPNADEWTSDLALQRIQAYVNGINHIHRIAELADMEIKLVVKTVQELLRHKRVMLLDIFHFNAIYTLTIDFAWFAKDEAMQQECSRYVAKPTSIAIEHQTLVTLYRNLGPGISVRDFYSSHKTQLEHIDIRRFITFGVIKGFVRRIHKYALAVDSQSIPARNSLSDGSPTKAQPGLDSDAERDRAWRKAAFSSGWATPPPEPGANGQDLEAVQRRTPPLVEVEDESRDVSLVRKYLDGRHCMDEICVALHLSEQQVLNQLRGSDVLFFDK</sequence>
<dbReference type="Pfam" id="PF06218">
    <property type="entry name" value="NPR2"/>
    <property type="match status" value="2"/>
</dbReference>
<evidence type="ECO:0000256" key="1">
    <source>
        <dbReference type="ARBA" id="ARBA00008433"/>
    </source>
</evidence>
<dbReference type="AlphaFoldDB" id="A0AAJ0DS21"/>
<comment type="caution">
    <text evidence="3">The sequence shown here is derived from an EMBL/GenBank/DDBJ whole genome shotgun (WGS) entry which is preliminary data.</text>
</comment>
<reference evidence="3" key="1">
    <citation type="submission" date="2023-04" db="EMBL/GenBank/DDBJ databases">
        <title>Black Yeasts Isolated from many extreme environments.</title>
        <authorList>
            <person name="Coleine C."/>
            <person name="Stajich J.E."/>
            <person name="Selbmann L."/>
        </authorList>
    </citation>
    <scope>NUCLEOTIDE SEQUENCE</scope>
    <source>
        <strain evidence="3">CCFEE 5312</strain>
    </source>
</reference>
<gene>
    <name evidence="3" type="primary">NPR2</name>
    <name evidence="3" type="ORF">LTR09_003729</name>
</gene>
<dbReference type="PANTHER" id="PTHR12991:SF10">
    <property type="entry name" value="GATOR COMPLEX PROTEIN NPRL2"/>
    <property type="match status" value="1"/>
</dbReference>
<name>A0AAJ0DS21_9PEZI</name>
<accession>A0AAJ0DS21</accession>
<feature type="compositionally biased region" description="Polar residues" evidence="2">
    <location>
        <begin position="360"/>
        <end position="370"/>
    </location>
</feature>
<dbReference type="Proteomes" id="UP001271007">
    <property type="component" value="Unassembled WGS sequence"/>
</dbReference>
<protein>
    <submittedName>
        <fullName evidence="3">Nitrogen permease regulator 2</fullName>
    </submittedName>
</protein>
<dbReference type="InterPro" id="IPR009348">
    <property type="entry name" value="NPR2-like"/>
</dbReference>